<dbReference type="GO" id="GO:0005737">
    <property type="term" value="C:cytoplasm"/>
    <property type="evidence" value="ECO:0007669"/>
    <property type="project" value="TreeGrafter"/>
</dbReference>
<evidence type="ECO:0000313" key="4">
    <source>
        <dbReference type="EMBL" id="SHJ97111.1"/>
    </source>
</evidence>
<proteinExistence type="predicted"/>
<dbReference type="PROSITE" id="PS51257">
    <property type="entry name" value="PROKAR_LIPOPROTEIN"/>
    <property type="match status" value="1"/>
</dbReference>
<organism evidence="4 5">
    <name type="scientific">Anaerobranca californiensis DSM 14826</name>
    <dbReference type="NCBI Taxonomy" id="1120989"/>
    <lineage>
        <taxon>Bacteria</taxon>
        <taxon>Bacillati</taxon>
        <taxon>Bacillota</taxon>
        <taxon>Clostridia</taxon>
        <taxon>Eubacteriales</taxon>
        <taxon>Proteinivoracaceae</taxon>
        <taxon>Anaerobranca</taxon>
    </lineage>
</organism>
<accession>A0A1M6NMZ6</accession>
<dbReference type="RefSeq" id="WP_072907120.1">
    <property type="nucleotide sequence ID" value="NZ_FRAI01000010.1"/>
</dbReference>
<dbReference type="GO" id="GO:0016491">
    <property type="term" value="F:oxidoreductase activity"/>
    <property type="evidence" value="ECO:0007669"/>
    <property type="project" value="UniProtKB-KW"/>
</dbReference>
<sequence length="382" mass="42489">MKNKANVVIIGGGIIGCSIAYYLAKYGVEDIVIIEKEYPAAGSTGRCGAGVRHQWGLEMNCLLAKDSIREFERLHEEIPTEFDIQFKQKGYLMLAYSDRVVEQYKKNIALQRSLGIDVKLLSPQEAKEIVPHLNIDGLLAATYCPKDGHINPFLANLVYAIGAQRLGVKIYKYTEVIDVEVLKGRVTAVITTKGKIKTNYLINAAGPYAQFVAKMVGIELPVYSERHQILVTQPVKEIQDPMVISLEYGFYCQQVPHGSFIMGFGDPNELKGTDISSTANFLEEMAHKVIPVLPVLKNIKVLRQWAGLYNMTPDAQPILGNTEEVENFYLANGFSGHGFMIAPAVAKLTAKMITNKPLDIDIKVLSLKRFKEGRLIREPSVV</sequence>
<gene>
    <name evidence="4" type="ORF">SAMN02745227_01193</name>
</gene>
<dbReference type="SUPFAM" id="SSF51905">
    <property type="entry name" value="FAD/NAD(P)-binding domain"/>
    <property type="match status" value="1"/>
</dbReference>
<dbReference type="InterPro" id="IPR036188">
    <property type="entry name" value="FAD/NAD-bd_sf"/>
</dbReference>
<evidence type="ECO:0000256" key="2">
    <source>
        <dbReference type="SAM" id="Phobius"/>
    </source>
</evidence>
<feature type="domain" description="FAD dependent oxidoreductase" evidence="3">
    <location>
        <begin position="7"/>
        <end position="352"/>
    </location>
</feature>
<protein>
    <submittedName>
        <fullName evidence="4">Sarcosine oxidase subunit beta</fullName>
    </submittedName>
</protein>
<keyword evidence="2" id="KW-0812">Transmembrane</keyword>
<dbReference type="Gene3D" id="3.30.9.10">
    <property type="entry name" value="D-Amino Acid Oxidase, subunit A, domain 2"/>
    <property type="match status" value="1"/>
</dbReference>
<feature type="transmembrane region" description="Helical" evidence="2">
    <location>
        <begin position="7"/>
        <end position="24"/>
    </location>
</feature>
<keyword evidence="5" id="KW-1185">Reference proteome</keyword>
<dbReference type="PANTHER" id="PTHR13847">
    <property type="entry name" value="SARCOSINE DEHYDROGENASE-RELATED"/>
    <property type="match status" value="1"/>
</dbReference>
<evidence type="ECO:0000259" key="3">
    <source>
        <dbReference type="Pfam" id="PF01266"/>
    </source>
</evidence>
<dbReference type="PANTHER" id="PTHR13847:SF287">
    <property type="entry name" value="FAD-DEPENDENT OXIDOREDUCTASE DOMAIN-CONTAINING PROTEIN 1"/>
    <property type="match status" value="1"/>
</dbReference>
<evidence type="ECO:0000313" key="5">
    <source>
        <dbReference type="Proteomes" id="UP000243547"/>
    </source>
</evidence>
<name>A0A1M6NMZ6_9FIRM</name>
<dbReference type="InterPro" id="IPR006076">
    <property type="entry name" value="FAD-dep_OxRdtase"/>
</dbReference>
<keyword evidence="1" id="KW-0560">Oxidoreductase</keyword>
<dbReference type="OrthoDB" id="9794226at2"/>
<keyword evidence="2" id="KW-0472">Membrane</keyword>
<dbReference type="Pfam" id="PF01266">
    <property type="entry name" value="DAO"/>
    <property type="match status" value="1"/>
</dbReference>
<dbReference type="Proteomes" id="UP000243547">
    <property type="component" value="Unassembled WGS sequence"/>
</dbReference>
<reference evidence="5" key="1">
    <citation type="submission" date="2016-11" db="EMBL/GenBank/DDBJ databases">
        <authorList>
            <person name="Varghese N."/>
            <person name="Submissions S."/>
        </authorList>
    </citation>
    <scope>NUCLEOTIDE SEQUENCE [LARGE SCALE GENOMIC DNA]</scope>
    <source>
        <strain evidence="5">DSM 14826</strain>
    </source>
</reference>
<dbReference type="Gene3D" id="3.50.50.60">
    <property type="entry name" value="FAD/NAD(P)-binding domain"/>
    <property type="match status" value="1"/>
</dbReference>
<dbReference type="EMBL" id="FRAI01000010">
    <property type="protein sequence ID" value="SHJ97111.1"/>
    <property type="molecule type" value="Genomic_DNA"/>
</dbReference>
<dbReference type="SUPFAM" id="SSF54373">
    <property type="entry name" value="FAD-linked reductases, C-terminal domain"/>
    <property type="match status" value="1"/>
</dbReference>
<dbReference type="AlphaFoldDB" id="A0A1M6NMZ6"/>
<evidence type="ECO:0000256" key="1">
    <source>
        <dbReference type="ARBA" id="ARBA00023002"/>
    </source>
</evidence>
<keyword evidence="2" id="KW-1133">Transmembrane helix</keyword>
<dbReference type="PRINTS" id="PR00420">
    <property type="entry name" value="RNGMNOXGNASE"/>
</dbReference>
<dbReference type="STRING" id="1120989.SAMN02745227_01193"/>